<dbReference type="EMBL" id="OA882041">
    <property type="protein sequence ID" value="CAD7272124.1"/>
    <property type="molecule type" value="Genomic_DNA"/>
</dbReference>
<protein>
    <submittedName>
        <fullName evidence="2">Uncharacterized protein</fullName>
    </submittedName>
</protein>
<organism evidence="2">
    <name type="scientific">Notodromas monacha</name>
    <dbReference type="NCBI Taxonomy" id="399045"/>
    <lineage>
        <taxon>Eukaryota</taxon>
        <taxon>Metazoa</taxon>
        <taxon>Ecdysozoa</taxon>
        <taxon>Arthropoda</taxon>
        <taxon>Crustacea</taxon>
        <taxon>Oligostraca</taxon>
        <taxon>Ostracoda</taxon>
        <taxon>Podocopa</taxon>
        <taxon>Podocopida</taxon>
        <taxon>Cypridocopina</taxon>
        <taxon>Cypridoidea</taxon>
        <taxon>Cyprididae</taxon>
        <taxon>Notodromas</taxon>
    </lineage>
</organism>
<evidence type="ECO:0000256" key="1">
    <source>
        <dbReference type="SAM" id="MobiDB-lite"/>
    </source>
</evidence>
<proteinExistence type="predicted"/>
<feature type="compositionally biased region" description="Basic and acidic residues" evidence="1">
    <location>
        <begin position="23"/>
        <end position="32"/>
    </location>
</feature>
<dbReference type="AlphaFoldDB" id="A0A7R9G7P4"/>
<sequence length="146" mass="16423">MNRMGYVSDSPSIRLGSQHGVRAKTDPVTRQRRPPEKYWNAFTLRLHRLYPGCLGSSSHPPGLVEFPGVFREFPSPGSAVSFVPLDPAHFLLLCTSAISGADFGSFVRKCQVRRRNVGSLSEFYPGFQCEKRSEKHPDRIMRRGSL</sequence>
<accession>A0A7R9G7P4</accession>
<keyword evidence="3" id="KW-1185">Reference proteome</keyword>
<evidence type="ECO:0000313" key="3">
    <source>
        <dbReference type="Proteomes" id="UP000678499"/>
    </source>
</evidence>
<evidence type="ECO:0000313" key="2">
    <source>
        <dbReference type="EMBL" id="CAD7272124.1"/>
    </source>
</evidence>
<feature type="region of interest" description="Disordered" evidence="1">
    <location>
        <begin position="1"/>
        <end position="32"/>
    </location>
</feature>
<reference evidence="2" key="1">
    <citation type="submission" date="2020-11" db="EMBL/GenBank/DDBJ databases">
        <authorList>
            <person name="Tran Van P."/>
        </authorList>
    </citation>
    <scope>NUCLEOTIDE SEQUENCE</scope>
</reference>
<dbReference type="EMBL" id="CAJPEX010000004">
    <property type="protein sequence ID" value="CAG0912276.1"/>
    <property type="molecule type" value="Genomic_DNA"/>
</dbReference>
<dbReference type="Proteomes" id="UP000678499">
    <property type="component" value="Unassembled WGS sequence"/>
</dbReference>
<name>A0A7R9G7P4_9CRUS</name>
<gene>
    <name evidence="2" type="ORF">NMOB1V02_LOCUS73</name>
</gene>